<reference evidence="2 3" key="1">
    <citation type="submission" date="2017-10" db="EMBL/GenBank/DDBJ databases">
        <title>Whole genome sequencing of members of genus Pseudoxanthomonas.</title>
        <authorList>
            <person name="Kumar S."/>
            <person name="Bansal K."/>
            <person name="Kaur A."/>
            <person name="Patil P."/>
            <person name="Sharma S."/>
            <person name="Patil P.B."/>
        </authorList>
    </citation>
    <scope>NUCLEOTIDE SEQUENCE [LARGE SCALE GENOMIC DNA]</scope>
    <source>
        <strain evidence="2 3">DSM 17109</strain>
    </source>
</reference>
<dbReference type="RefSeq" id="WP_162337493.1">
    <property type="nucleotide sequence ID" value="NZ_CP171632.1"/>
</dbReference>
<evidence type="ECO:0000313" key="3">
    <source>
        <dbReference type="Proteomes" id="UP000781710"/>
    </source>
</evidence>
<dbReference type="EMBL" id="PDWW01000009">
    <property type="protein sequence ID" value="KAF1725508.1"/>
    <property type="molecule type" value="Genomic_DNA"/>
</dbReference>
<evidence type="ECO:0000313" key="2">
    <source>
        <dbReference type="EMBL" id="KAF1725508.1"/>
    </source>
</evidence>
<evidence type="ECO:0000256" key="1">
    <source>
        <dbReference type="SAM" id="MobiDB-lite"/>
    </source>
</evidence>
<protein>
    <recommendedName>
        <fullName evidence="4">Protein sip-5</fullName>
    </recommendedName>
</protein>
<proteinExistence type="predicted"/>
<evidence type="ECO:0008006" key="4">
    <source>
        <dbReference type="Google" id="ProtNLM"/>
    </source>
</evidence>
<comment type="caution">
    <text evidence="2">The sequence shown here is derived from an EMBL/GenBank/DDBJ whole genome shotgun (WGS) entry which is preliminary data.</text>
</comment>
<accession>A0ABQ6ZHW4</accession>
<feature type="compositionally biased region" description="Low complexity" evidence="1">
    <location>
        <begin position="90"/>
        <end position="107"/>
    </location>
</feature>
<dbReference type="Proteomes" id="UP000781710">
    <property type="component" value="Unassembled WGS sequence"/>
</dbReference>
<gene>
    <name evidence="2" type="ORF">CSC78_08570</name>
</gene>
<name>A0ABQ6ZHW4_9GAMM</name>
<organism evidence="2 3">
    <name type="scientific">Pseudoxanthomonas japonensis</name>
    <dbReference type="NCBI Taxonomy" id="69284"/>
    <lineage>
        <taxon>Bacteria</taxon>
        <taxon>Pseudomonadati</taxon>
        <taxon>Pseudomonadota</taxon>
        <taxon>Gammaproteobacteria</taxon>
        <taxon>Lysobacterales</taxon>
        <taxon>Lysobacteraceae</taxon>
        <taxon>Pseudoxanthomonas</taxon>
    </lineage>
</organism>
<keyword evidence="3" id="KW-1185">Reference proteome</keyword>
<sequence>MRFEQLQQHVERAEKRVELRGAQTSLYWTILKQTWKDGWTPGRIVIAGVVSGFLAGRAEPLRAMNGARWMQMFTAVSSFVASAQAAAAADTAEQAADTAQDMQEQAEGVQADEEPLVDEAFDQDDIVVTAPRPAEAATELSER</sequence>
<feature type="region of interest" description="Disordered" evidence="1">
    <location>
        <begin position="90"/>
        <end position="114"/>
    </location>
</feature>